<name>A0A9W4UDU2_9PLEO</name>
<dbReference type="AlphaFoldDB" id="A0A9W4UDU2"/>
<protein>
    <submittedName>
        <fullName evidence="1">Uncharacterized protein</fullName>
    </submittedName>
</protein>
<proteinExistence type="predicted"/>
<sequence length="76" mass="8541">MVTYPDLHSSHIVPSILCWHPVQRVSLIRENPPVDLYNDLTIPLGLHKFLGSVYVEHGIRASIKVSSNRAEILLAL</sequence>
<evidence type="ECO:0000313" key="1">
    <source>
        <dbReference type="EMBL" id="CAI6334381.1"/>
    </source>
</evidence>
<dbReference type="Proteomes" id="UP001152607">
    <property type="component" value="Unassembled WGS sequence"/>
</dbReference>
<gene>
    <name evidence="1" type="ORF">PDIGIT_LOCUS7438</name>
</gene>
<organism evidence="1 2">
    <name type="scientific">Periconia digitata</name>
    <dbReference type="NCBI Taxonomy" id="1303443"/>
    <lineage>
        <taxon>Eukaryota</taxon>
        <taxon>Fungi</taxon>
        <taxon>Dikarya</taxon>
        <taxon>Ascomycota</taxon>
        <taxon>Pezizomycotina</taxon>
        <taxon>Dothideomycetes</taxon>
        <taxon>Pleosporomycetidae</taxon>
        <taxon>Pleosporales</taxon>
        <taxon>Massarineae</taxon>
        <taxon>Periconiaceae</taxon>
        <taxon>Periconia</taxon>
    </lineage>
</organism>
<accession>A0A9W4UDU2</accession>
<dbReference type="EMBL" id="CAOQHR010000005">
    <property type="protein sequence ID" value="CAI6334381.1"/>
    <property type="molecule type" value="Genomic_DNA"/>
</dbReference>
<comment type="caution">
    <text evidence="1">The sequence shown here is derived from an EMBL/GenBank/DDBJ whole genome shotgun (WGS) entry which is preliminary data.</text>
</comment>
<reference evidence="1" key="1">
    <citation type="submission" date="2023-01" db="EMBL/GenBank/DDBJ databases">
        <authorList>
            <person name="Van Ghelder C."/>
            <person name="Rancurel C."/>
        </authorList>
    </citation>
    <scope>NUCLEOTIDE SEQUENCE</scope>
    <source>
        <strain evidence="1">CNCM I-4278</strain>
    </source>
</reference>
<keyword evidence="2" id="KW-1185">Reference proteome</keyword>
<evidence type="ECO:0000313" key="2">
    <source>
        <dbReference type="Proteomes" id="UP001152607"/>
    </source>
</evidence>